<keyword evidence="1" id="KW-0812">Transmembrane</keyword>
<keyword evidence="1" id="KW-0472">Membrane</keyword>
<feature type="transmembrane region" description="Helical" evidence="1">
    <location>
        <begin position="23"/>
        <end position="43"/>
    </location>
</feature>
<keyword evidence="1" id="KW-1133">Transmembrane helix</keyword>
<dbReference type="AlphaFoldDB" id="A7F475"/>
<dbReference type="HOGENOM" id="CLU_2238233_0_0_1"/>
<accession>A7F475</accession>
<evidence type="ECO:0000256" key="1">
    <source>
        <dbReference type="SAM" id="Phobius"/>
    </source>
</evidence>
<dbReference type="KEGG" id="ssl:SS1G_12397"/>
<gene>
    <name evidence="2" type="ORF">SS1G_12397</name>
</gene>
<proteinExistence type="predicted"/>
<evidence type="ECO:0000313" key="2">
    <source>
        <dbReference type="EMBL" id="EDN97546.1"/>
    </source>
</evidence>
<dbReference type="Proteomes" id="UP000001312">
    <property type="component" value="Unassembled WGS sequence"/>
</dbReference>
<dbReference type="RefSeq" id="XP_001586413.1">
    <property type="nucleotide sequence ID" value="XM_001586363.1"/>
</dbReference>
<protein>
    <submittedName>
        <fullName evidence="2">Uncharacterized protein</fullName>
    </submittedName>
</protein>
<reference evidence="3" key="1">
    <citation type="journal article" date="2011" name="PLoS Genet.">
        <title>Genomic analysis of the necrotrophic fungal pathogens Sclerotinia sclerotiorum and Botrytis cinerea.</title>
        <authorList>
            <person name="Amselem J."/>
            <person name="Cuomo C.A."/>
            <person name="van Kan J.A."/>
            <person name="Viaud M."/>
            <person name="Benito E.P."/>
            <person name="Couloux A."/>
            <person name="Coutinho P.M."/>
            <person name="de Vries R.P."/>
            <person name="Dyer P.S."/>
            <person name="Fillinger S."/>
            <person name="Fournier E."/>
            <person name="Gout L."/>
            <person name="Hahn M."/>
            <person name="Kohn L."/>
            <person name="Lapalu N."/>
            <person name="Plummer K.M."/>
            <person name="Pradier J.M."/>
            <person name="Quevillon E."/>
            <person name="Sharon A."/>
            <person name="Simon A."/>
            <person name="ten Have A."/>
            <person name="Tudzynski B."/>
            <person name="Tudzynski P."/>
            <person name="Wincker P."/>
            <person name="Andrew M."/>
            <person name="Anthouard V."/>
            <person name="Beever R.E."/>
            <person name="Beffa R."/>
            <person name="Benoit I."/>
            <person name="Bouzid O."/>
            <person name="Brault B."/>
            <person name="Chen Z."/>
            <person name="Choquer M."/>
            <person name="Collemare J."/>
            <person name="Cotton P."/>
            <person name="Danchin E.G."/>
            <person name="Da Silva C."/>
            <person name="Gautier A."/>
            <person name="Giraud C."/>
            <person name="Giraud T."/>
            <person name="Gonzalez C."/>
            <person name="Grossetete S."/>
            <person name="Guldener U."/>
            <person name="Henrissat B."/>
            <person name="Howlett B.J."/>
            <person name="Kodira C."/>
            <person name="Kretschmer M."/>
            <person name="Lappartient A."/>
            <person name="Leroch M."/>
            <person name="Levis C."/>
            <person name="Mauceli E."/>
            <person name="Neuveglise C."/>
            <person name="Oeser B."/>
            <person name="Pearson M."/>
            <person name="Poulain J."/>
            <person name="Poussereau N."/>
            <person name="Quesneville H."/>
            <person name="Rascle C."/>
            <person name="Schumacher J."/>
            <person name="Segurens B."/>
            <person name="Sexton A."/>
            <person name="Silva E."/>
            <person name="Sirven C."/>
            <person name="Soanes D.M."/>
            <person name="Talbot N.J."/>
            <person name="Templeton M."/>
            <person name="Yandava C."/>
            <person name="Yarden O."/>
            <person name="Zeng Q."/>
            <person name="Rollins J.A."/>
            <person name="Lebrun M.H."/>
            <person name="Dickman M."/>
        </authorList>
    </citation>
    <scope>NUCLEOTIDE SEQUENCE [LARGE SCALE GENOMIC DNA]</scope>
    <source>
        <strain evidence="3">ATCC 18683 / 1980 / Ss-1</strain>
    </source>
</reference>
<name>A7F475_SCLS1</name>
<dbReference type="GeneID" id="5482711"/>
<evidence type="ECO:0000313" key="3">
    <source>
        <dbReference type="Proteomes" id="UP000001312"/>
    </source>
</evidence>
<keyword evidence="3" id="KW-1185">Reference proteome</keyword>
<dbReference type="EMBL" id="CH476641">
    <property type="protein sequence ID" value="EDN97546.1"/>
    <property type="molecule type" value="Genomic_DNA"/>
</dbReference>
<sequence length="105" mass="11648">MAIAIIRVTVVSSKNKPSDLSWLYFWSNIELVVALIVSSLASFRSLYVSSQPKPTSSRSTNIFKRSLPRTRGILLDDKTYTPVLGTKRSDVEIQNLRTASNNSSG</sequence>
<organism evidence="2 3">
    <name type="scientific">Sclerotinia sclerotiorum (strain ATCC 18683 / 1980 / Ss-1)</name>
    <name type="common">White mold</name>
    <name type="synonym">Whetzelinia sclerotiorum</name>
    <dbReference type="NCBI Taxonomy" id="665079"/>
    <lineage>
        <taxon>Eukaryota</taxon>
        <taxon>Fungi</taxon>
        <taxon>Dikarya</taxon>
        <taxon>Ascomycota</taxon>
        <taxon>Pezizomycotina</taxon>
        <taxon>Leotiomycetes</taxon>
        <taxon>Helotiales</taxon>
        <taxon>Sclerotiniaceae</taxon>
        <taxon>Sclerotinia</taxon>
    </lineage>
</organism>
<dbReference type="InParanoid" id="A7F475"/>